<evidence type="ECO:0000313" key="1">
    <source>
        <dbReference type="EMBL" id="CAA6674438.1"/>
    </source>
</evidence>
<name>A0ABN7EBP7_SPIIN</name>
<reference evidence="2" key="1">
    <citation type="journal article" date="2020" name="Sci. Rep.">
        <title>Chromosome-scale genome assembly for the duckweed Spirodela intermedia, integrating cytogenetic maps, PacBio and Oxford Nanopore libraries.</title>
        <authorList>
            <person name="Hoang P.T.N."/>
            <person name="Fiebig A."/>
            <person name="Novak P."/>
            <person name="Macas J."/>
            <person name="Cao H.X."/>
            <person name="Stepanenko A."/>
            <person name="Chen G."/>
            <person name="Borisjuk N."/>
            <person name="Scholz U."/>
            <person name="Schubert I."/>
        </authorList>
    </citation>
    <scope>NUCLEOTIDE SEQUENCE [LARGE SCALE GENOMIC DNA]</scope>
</reference>
<dbReference type="Proteomes" id="UP001189122">
    <property type="component" value="Unassembled WGS sequence"/>
</dbReference>
<proteinExistence type="predicted"/>
<organism evidence="1 2">
    <name type="scientific">Spirodela intermedia</name>
    <name type="common">Intermediate duckweed</name>
    <dbReference type="NCBI Taxonomy" id="51605"/>
    <lineage>
        <taxon>Eukaryota</taxon>
        <taxon>Viridiplantae</taxon>
        <taxon>Streptophyta</taxon>
        <taxon>Embryophyta</taxon>
        <taxon>Tracheophyta</taxon>
        <taxon>Spermatophyta</taxon>
        <taxon>Magnoliopsida</taxon>
        <taxon>Liliopsida</taxon>
        <taxon>Araceae</taxon>
        <taxon>Lemnoideae</taxon>
        <taxon>Spirodela</taxon>
    </lineage>
</organism>
<gene>
    <name evidence="1" type="ORF">SI7747_UN020796</name>
</gene>
<protein>
    <submittedName>
        <fullName evidence="1">Uncharacterized protein</fullName>
    </submittedName>
</protein>
<dbReference type="EMBL" id="CACRZD030000110">
    <property type="protein sequence ID" value="CAA6674438.1"/>
    <property type="molecule type" value="Genomic_DNA"/>
</dbReference>
<comment type="caution">
    <text evidence="1">The sequence shown here is derived from an EMBL/GenBank/DDBJ whole genome shotgun (WGS) entry which is preliminary data.</text>
</comment>
<sequence>MEVGARLGASSSSPHSKRRLFIPSDTLSRASLSYVCVLTTPCPTPNWPLVTWKGNDAHLSPLSCILSHSSPLLMALARLCFQFACRSSWPVGSPLFIFFLLQHILRII</sequence>
<evidence type="ECO:0000313" key="2">
    <source>
        <dbReference type="Proteomes" id="UP001189122"/>
    </source>
</evidence>
<accession>A0ABN7EBP7</accession>
<keyword evidence="2" id="KW-1185">Reference proteome</keyword>